<evidence type="ECO:0000313" key="2">
    <source>
        <dbReference type="Proteomes" id="UP000440716"/>
    </source>
</evidence>
<name>A0A1S2DWT5_AGRVI</name>
<organism evidence="1 2">
    <name type="scientific">Agrobacterium vitis</name>
    <name type="common">Rhizobium vitis</name>
    <dbReference type="NCBI Taxonomy" id="373"/>
    <lineage>
        <taxon>Bacteria</taxon>
        <taxon>Pseudomonadati</taxon>
        <taxon>Pseudomonadota</taxon>
        <taxon>Alphaproteobacteria</taxon>
        <taxon>Hyphomicrobiales</taxon>
        <taxon>Rhizobiaceae</taxon>
        <taxon>Rhizobium/Agrobacterium group</taxon>
        <taxon>Agrobacterium</taxon>
    </lineage>
</organism>
<dbReference type="Proteomes" id="UP000440716">
    <property type="component" value="Unassembled WGS sequence"/>
</dbReference>
<accession>A0A1S2DWT5</accession>
<sequence>MLNRLHRIEQPVQFTFDGVIIQAERGDMLATAVLAAGIDHVRQSVVSKSPRAPYCLMGVCFECLVTVDGVQNRQACLTEVEDGMTVMSQMGAPTFPKLATSEEGIVP</sequence>
<dbReference type="AlphaFoldDB" id="A0A1S2DWT5"/>
<protein>
    <submittedName>
        <fullName evidence="1">(2Fe-2S)-binding protein</fullName>
    </submittedName>
</protein>
<dbReference type="GO" id="GO:0051536">
    <property type="term" value="F:iron-sulfur cluster binding"/>
    <property type="evidence" value="ECO:0007669"/>
    <property type="project" value="InterPro"/>
</dbReference>
<dbReference type="EMBL" id="WPHU01000017">
    <property type="protein sequence ID" value="MVA59332.1"/>
    <property type="molecule type" value="Genomic_DNA"/>
</dbReference>
<proteinExistence type="predicted"/>
<dbReference type="SUPFAM" id="SSF54292">
    <property type="entry name" value="2Fe-2S ferredoxin-like"/>
    <property type="match status" value="1"/>
</dbReference>
<dbReference type="InterPro" id="IPR036010">
    <property type="entry name" value="2Fe-2S_ferredoxin-like_sf"/>
</dbReference>
<gene>
    <name evidence="1" type="ORF">GOZ88_24880</name>
</gene>
<evidence type="ECO:0000313" key="1">
    <source>
        <dbReference type="EMBL" id="MVA59332.1"/>
    </source>
</evidence>
<reference evidence="1 2" key="1">
    <citation type="submission" date="2019-12" db="EMBL/GenBank/DDBJ databases">
        <title>Whole-genome sequencing of Allorhizobium vitis.</title>
        <authorList>
            <person name="Gan H.M."/>
            <person name="Szegedi E."/>
            <person name="Burr T."/>
            <person name="Savka M.A."/>
        </authorList>
    </citation>
    <scope>NUCLEOTIDE SEQUENCE [LARGE SCALE GENOMIC DNA]</scope>
    <source>
        <strain evidence="1 2">CG415</strain>
    </source>
</reference>
<dbReference type="RefSeq" id="WP_070149166.1">
    <property type="nucleotide sequence ID" value="NZ_JABAEI010000017.1"/>
</dbReference>
<dbReference type="Gene3D" id="3.10.20.440">
    <property type="entry name" value="2Fe-2S iron-sulphur cluster binding domain, sarcosine oxidase, alpha subunit, N-terminal domain"/>
    <property type="match status" value="1"/>
</dbReference>
<comment type="caution">
    <text evidence="1">The sequence shown here is derived from an EMBL/GenBank/DDBJ whole genome shotgun (WGS) entry which is preliminary data.</text>
</comment>
<dbReference type="Pfam" id="PF13510">
    <property type="entry name" value="Fer2_4"/>
    <property type="match status" value="1"/>
</dbReference>
<dbReference type="InterPro" id="IPR042204">
    <property type="entry name" value="2Fe-2S-bd_N"/>
</dbReference>